<keyword evidence="1" id="KW-0175">Coiled coil</keyword>
<gene>
    <name evidence="4" type="ORF">HMPREF9290_0394</name>
</gene>
<dbReference type="Pfam" id="PF13596">
    <property type="entry name" value="PAS_10"/>
    <property type="match status" value="1"/>
</dbReference>
<reference evidence="4 5" key="1">
    <citation type="submission" date="2011-01" db="EMBL/GenBank/DDBJ databases">
        <authorList>
            <person name="Durkin A.S."/>
            <person name="Madupu R."/>
            <person name="Torralba M."/>
            <person name="Gillis M."/>
            <person name="Methe B."/>
            <person name="Sutton G."/>
            <person name="Nelson K.E."/>
        </authorList>
    </citation>
    <scope>NUCLEOTIDE SEQUENCE [LARGE SCALE GENOMIC DNA]</scope>
    <source>
        <strain evidence="4 5">ACS-065-V-Col13</strain>
    </source>
</reference>
<dbReference type="InterPro" id="IPR015077">
    <property type="entry name" value="DUF1858"/>
</dbReference>
<dbReference type="Proteomes" id="UP000005286">
    <property type="component" value="Unassembled WGS sequence"/>
</dbReference>
<evidence type="ECO:0000259" key="2">
    <source>
        <dbReference type="Pfam" id="PF04282"/>
    </source>
</evidence>
<dbReference type="Pfam" id="PF08984">
    <property type="entry name" value="DUF1858"/>
    <property type="match status" value="1"/>
</dbReference>
<protein>
    <recommendedName>
        <fullName evidence="6">Hemerythrin HHE cation binding domain protein</fullName>
    </recommendedName>
</protein>
<dbReference type="GO" id="GO:0005886">
    <property type="term" value="C:plasma membrane"/>
    <property type="evidence" value="ECO:0007669"/>
    <property type="project" value="TreeGrafter"/>
</dbReference>
<evidence type="ECO:0000313" key="4">
    <source>
        <dbReference type="EMBL" id="EGC81985.1"/>
    </source>
</evidence>
<evidence type="ECO:0000313" key="5">
    <source>
        <dbReference type="Proteomes" id="UP000005286"/>
    </source>
</evidence>
<dbReference type="Gene3D" id="1.10.3910.10">
    <property type="entry name" value="SP0561-like"/>
    <property type="match status" value="1"/>
</dbReference>
<proteinExistence type="predicted"/>
<sequence length="434" mass="50516">MKIDINKNVYDLVTENKDLKQTLINIGFDALENPLMFNTMAKKMSIKRGAKMLGIEDVDKKLEDNGYEVIDSSTDKDVIHRKKLIKEYIKRLTDGESLESVRADFVKNFENVSSAEIMDAEEELLSSGIDKKEVRKLCDVHSALFHDMTEKEKNDLTYDHPFLRYMEEENIKIKEIIKKSLREEDFSEDLGKIGPHYKKKGDLIYPILKVKYNKPGPSDVMWAVDVEIGKALKKSIKGKNKTLLVETLKRAEEMTYKEDSILYPLVDDNLSKEDLDLLYKDLQDYDENLVIEEKESIKDTKEKEENYVYFKKGKLRLDQLEALLDTIEMEITFVDENDINSYYNDNQGAKIFKRPESSLGREVYTCHPPHVEPIVRGLVKDFKNKKRDSFKLVKKLGDKDFAISYYAVRDKEGTYKGVLETVQDLSFYKDHLSK</sequence>
<dbReference type="PATRIC" id="fig|879305.3.peg.1006"/>
<dbReference type="eggNOG" id="COG2461">
    <property type="taxonomic scope" value="Bacteria"/>
</dbReference>
<dbReference type="AlphaFoldDB" id="F0GW26"/>
<keyword evidence="5" id="KW-1185">Reference proteome</keyword>
<dbReference type="STRING" id="879305.HMPREF9290_0394"/>
<feature type="domain" description="DUF1858" evidence="3">
    <location>
        <begin position="3"/>
        <end position="56"/>
    </location>
</feature>
<accession>F0GW26</accession>
<evidence type="ECO:0000259" key="3">
    <source>
        <dbReference type="Pfam" id="PF08984"/>
    </source>
</evidence>
<feature type="domain" description="DUF438" evidence="2">
    <location>
        <begin position="85"/>
        <end position="150"/>
    </location>
</feature>
<evidence type="ECO:0008006" key="6">
    <source>
        <dbReference type="Google" id="ProtNLM"/>
    </source>
</evidence>
<feature type="coiled-coil region" evidence="1">
    <location>
        <begin position="275"/>
        <end position="337"/>
    </location>
</feature>
<dbReference type="RefSeq" id="WP_004835031.1">
    <property type="nucleotide sequence ID" value="NZ_AEXM01000026.1"/>
</dbReference>
<dbReference type="PANTHER" id="PTHR39966:SF3">
    <property type="entry name" value="DUF438 DOMAIN-CONTAINING PROTEIN"/>
    <property type="match status" value="1"/>
</dbReference>
<comment type="caution">
    <text evidence="4">The sequence shown here is derived from an EMBL/GenBank/DDBJ whole genome shotgun (WGS) entry which is preliminary data.</text>
</comment>
<organism evidence="4 5">
    <name type="scientific">Anaerococcus prevotii ACS-065-V-Col13</name>
    <dbReference type="NCBI Taxonomy" id="879305"/>
    <lineage>
        <taxon>Bacteria</taxon>
        <taxon>Bacillati</taxon>
        <taxon>Bacillota</taxon>
        <taxon>Tissierellia</taxon>
        <taxon>Tissierellales</taxon>
        <taxon>Peptoniphilaceae</taxon>
        <taxon>Anaerococcus</taxon>
    </lineage>
</organism>
<dbReference type="Pfam" id="PF04282">
    <property type="entry name" value="DUF438"/>
    <property type="match status" value="1"/>
</dbReference>
<dbReference type="PANTHER" id="PTHR39966">
    <property type="entry name" value="BLL2471 PROTEIN-RELATED"/>
    <property type="match status" value="1"/>
</dbReference>
<dbReference type="InterPro" id="IPR038062">
    <property type="entry name" value="ScdA-like_N_sf"/>
</dbReference>
<dbReference type="InterPro" id="IPR007380">
    <property type="entry name" value="DUF438"/>
</dbReference>
<dbReference type="SUPFAM" id="SSF140683">
    <property type="entry name" value="SP0561-like"/>
    <property type="match status" value="1"/>
</dbReference>
<dbReference type="EMBL" id="AEXM01000026">
    <property type="protein sequence ID" value="EGC81985.1"/>
    <property type="molecule type" value="Genomic_DNA"/>
</dbReference>
<evidence type="ECO:0000256" key="1">
    <source>
        <dbReference type="SAM" id="Coils"/>
    </source>
</evidence>
<name>F0GW26_9FIRM</name>
<dbReference type="Gene3D" id="3.30.450.20">
    <property type="entry name" value="PAS domain"/>
    <property type="match status" value="1"/>
</dbReference>